<reference evidence="2 3" key="1">
    <citation type="submission" date="2021-02" db="EMBL/GenBank/DDBJ databases">
        <title>Plant Genome Project.</title>
        <authorList>
            <person name="Zhang R.-G."/>
        </authorList>
    </citation>
    <scope>NUCLEOTIDE SEQUENCE [LARGE SCALE GENOMIC DNA]</scope>
    <source>
        <tissue evidence="2">Leaves</tissue>
    </source>
</reference>
<keyword evidence="1" id="KW-0472">Membrane</keyword>
<keyword evidence="1" id="KW-1133">Transmembrane helix</keyword>
<dbReference type="Proteomes" id="UP000827721">
    <property type="component" value="Unassembled WGS sequence"/>
</dbReference>
<evidence type="ECO:0000256" key="1">
    <source>
        <dbReference type="SAM" id="Phobius"/>
    </source>
</evidence>
<organism evidence="2 3">
    <name type="scientific">Xanthoceras sorbifolium</name>
    <dbReference type="NCBI Taxonomy" id="99658"/>
    <lineage>
        <taxon>Eukaryota</taxon>
        <taxon>Viridiplantae</taxon>
        <taxon>Streptophyta</taxon>
        <taxon>Embryophyta</taxon>
        <taxon>Tracheophyta</taxon>
        <taxon>Spermatophyta</taxon>
        <taxon>Magnoliopsida</taxon>
        <taxon>eudicotyledons</taxon>
        <taxon>Gunneridae</taxon>
        <taxon>Pentapetalae</taxon>
        <taxon>rosids</taxon>
        <taxon>malvids</taxon>
        <taxon>Sapindales</taxon>
        <taxon>Sapindaceae</taxon>
        <taxon>Xanthoceroideae</taxon>
        <taxon>Xanthoceras</taxon>
    </lineage>
</organism>
<feature type="transmembrane region" description="Helical" evidence="1">
    <location>
        <begin position="24"/>
        <end position="44"/>
    </location>
</feature>
<dbReference type="PANTHER" id="PTHR34115:SF6">
    <property type="entry name" value="PROTEIN, PUTATIVE-RELATED"/>
    <property type="match status" value="1"/>
</dbReference>
<sequence length="184" mass="20832">MPQLTIARLGLDEREPVSSPARNSFLLCMLNSFQYILPMLIGILQVSPPCKNDESPFKSHAANMWGFLVAVFIYYYFAAQITALQHDNHTVFFELSISVAAISGSLAAVLVVSMFLPDSLGYLIFIPWSFLPIIVAYRIHYVLIHRACRRLQQMIMNIILKFSDVWSSFNFNGSSPSEQPRLPV</sequence>
<dbReference type="InterPro" id="IPR053258">
    <property type="entry name" value="Ca-permeable_cation_channel"/>
</dbReference>
<proteinExistence type="predicted"/>
<protein>
    <submittedName>
        <fullName evidence="2">Uncharacterized protein</fullName>
    </submittedName>
</protein>
<feature type="transmembrane region" description="Helical" evidence="1">
    <location>
        <begin position="91"/>
        <end position="116"/>
    </location>
</feature>
<dbReference type="PANTHER" id="PTHR34115">
    <property type="entry name" value="PROTEIN, PUTATIVE-RELATED"/>
    <property type="match status" value="1"/>
</dbReference>
<keyword evidence="3" id="KW-1185">Reference proteome</keyword>
<keyword evidence="1" id="KW-0812">Transmembrane</keyword>
<feature type="transmembrane region" description="Helical" evidence="1">
    <location>
        <begin position="64"/>
        <end position="84"/>
    </location>
</feature>
<feature type="transmembrane region" description="Helical" evidence="1">
    <location>
        <begin position="122"/>
        <end position="144"/>
    </location>
</feature>
<accession>A0ABQ8IHX0</accession>
<dbReference type="EMBL" id="JAFEMO010000001">
    <property type="protein sequence ID" value="KAH7576304.1"/>
    <property type="molecule type" value="Genomic_DNA"/>
</dbReference>
<name>A0ABQ8IHX0_9ROSI</name>
<evidence type="ECO:0000313" key="2">
    <source>
        <dbReference type="EMBL" id="KAH7576304.1"/>
    </source>
</evidence>
<evidence type="ECO:0000313" key="3">
    <source>
        <dbReference type="Proteomes" id="UP000827721"/>
    </source>
</evidence>
<comment type="caution">
    <text evidence="2">The sequence shown here is derived from an EMBL/GenBank/DDBJ whole genome shotgun (WGS) entry which is preliminary data.</text>
</comment>
<gene>
    <name evidence="2" type="ORF">JRO89_XS01G0031400</name>
</gene>